<dbReference type="Proteomes" id="UP001574673">
    <property type="component" value="Unassembled WGS sequence"/>
</dbReference>
<evidence type="ECO:0000313" key="4">
    <source>
        <dbReference type="Proteomes" id="UP001574673"/>
    </source>
</evidence>
<dbReference type="EMBL" id="JBEUWX010000002">
    <property type="protein sequence ID" value="MFA9950033.1"/>
    <property type="molecule type" value="Genomic_DNA"/>
</dbReference>
<feature type="domain" description="T6SS immunity protein Tdi1 C-terminal" evidence="2">
    <location>
        <begin position="142"/>
        <end position="196"/>
    </location>
</feature>
<comment type="caution">
    <text evidence="3">The sequence shown here is derived from an EMBL/GenBank/DDBJ whole genome shotgun (WGS) entry which is preliminary data.</text>
</comment>
<dbReference type="Pfam" id="PF08906">
    <property type="entry name" value="T6SS_Tdi1_C"/>
    <property type="match status" value="1"/>
</dbReference>
<dbReference type="RefSeq" id="WP_418891119.1">
    <property type="nucleotide sequence ID" value="NZ_JBEUWX010000002.1"/>
</dbReference>
<reference evidence="4" key="1">
    <citation type="submission" date="2024-06" db="EMBL/GenBank/DDBJ databases">
        <title>Radixoralia hellwigii gen. nov., sp nov., isolated from a root canal in the human oral cavity.</title>
        <authorList>
            <person name="Bartsch S."/>
            <person name="Wittmer A."/>
            <person name="Schulz A.-K."/>
            <person name="Neumann-Schaal M."/>
            <person name="Wolf J."/>
            <person name="Gronow S."/>
            <person name="Tennert C."/>
            <person name="Haecker G."/>
            <person name="Cieplik F."/>
            <person name="Al-Ahmad A."/>
        </authorList>
    </citation>
    <scope>NUCLEOTIDE SEQUENCE [LARGE SCALE GENOMIC DNA]</scope>
    <source>
        <strain evidence="4">Wk13</strain>
    </source>
</reference>
<gene>
    <name evidence="3" type="ORF">ABCS64_06840</name>
</gene>
<sequence length="210" mass="23876">MPAIPQYFLKQWGEPTQRIEADEAVLAQLAPSVPPLLIDYWRHLGFSVFKDGLMSLCNPLEWKPLIDEWLKGTELEQLDVFIPVMKGVYGEFKLFGINYGFRPKLSTVNGGYIGSREIPEIPLDVVIKVLFMTQPDDFLPATDPDDFMQVFHRHAPFGPQEMLGYVPALPLGGSRDYAKLQKVDAFAYLSMLRQITGELKGVMEYADIYK</sequence>
<keyword evidence="4" id="KW-1185">Reference proteome</keyword>
<dbReference type="InterPro" id="IPR014983">
    <property type="entry name" value="GAD-rel"/>
</dbReference>
<organism evidence="3 4">
    <name type="scientific">Dentiradicibacter hellwigii</name>
    <dbReference type="NCBI Taxonomy" id="3149053"/>
    <lineage>
        <taxon>Bacteria</taxon>
        <taxon>Pseudomonadati</taxon>
        <taxon>Pseudomonadota</taxon>
        <taxon>Betaproteobacteria</taxon>
        <taxon>Rhodocyclales</taxon>
        <taxon>Rhodocyclaceae</taxon>
        <taxon>Dentiradicibacter</taxon>
    </lineage>
</organism>
<protein>
    <submittedName>
        <fullName evidence="3">GAD-like domain-containing protein</fullName>
    </submittedName>
</protein>
<evidence type="ECO:0000313" key="3">
    <source>
        <dbReference type="EMBL" id="MFA9950033.1"/>
    </source>
</evidence>
<dbReference type="InterPro" id="IPR015002">
    <property type="entry name" value="T6SS_Tdi1_C"/>
</dbReference>
<evidence type="ECO:0000259" key="2">
    <source>
        <dbReference type="Pfam" id="PF08906"/>
    </source>
</evidence>
<name>A0ABV4UEG8_9RHOO</name>
<dbReference type="Pfam" id="PF08887">
    <property type="entry name" value="GAD-like"/>
    <property type="match status" value="1"/>
</dbReference>
<evidence type="ECO:0000259" key="1">
    <source>
        <dbReference type="Pfam" id="PF08887"/>
    </source>
</evidence>
<feature type="domain" description="GAD-related" evidence="1">
    <location>
        <begin position="7"/>
        <end position="106"/>
    </location>
</feature>
<proteinExistence type="predicted"/>
<accession>A0ABV4UEG8</accession>